<organism evidence="1 2">
    <name type="scientific">Ixodes persulcatus</name>
    <name type="common">Taiga tick</name>
    <dbReference type="NCBI Taxonomy" id="34615"/>
    <lineage>
        <taxon>Eukaryota</taxon>
        <taxon>Metazoa</taxon>
        <taxon>Ecdysozoa</taxon>
        <taxon>Arthropoda</taxon>
        <taxon>Chelicerata</taxon>
        <taxon>Arachnida</taxon>
        <taxon>Acari</taxon>
        <taxon>Parasitiformes</taxon>
        <taxon>Ixodida</taxon>
        <taxon>Ixodoidea</taxon>
        <taxon>Ixodidae</taxon>
        <taxon>Ixodinae</taxon>
        <taxon>Ixodes</taxon>
    </lineage>
</organism>
<gene>
    <name evidence="1" type="ORF">HPB47_001724</name>
</gene>
<keyword evidence="2" id="KW-1185">Reference proteome</keyword>
<evidence type="ECO:0000313" key="2">
    <source>
        <dbReference type="Proteomes" id="UP000805193"/>
    </source>
</evidence>
<accession>A0AC60PN92</accession>
<comment type="caution">
    <text evidence="1">The sequence shown here is derived from an EMBL/GenBank/DDBJ whole genome shotgun (WGS) entry which is preliminary data.</text>
</comment>
<dbReference type="EMBL" id="JABSTQ010010227">
    <property type="protein sequence ID" value="KAG0422459.1"/>
    <property type="molecule type" value="Genomic_DNA"/>
</dbReference>
<reference evidence="1 2" key="1">
    <citation type="journal article" date="2020" name="Cell">
        <title>Large-Scale Comparative Analyses of Tick Genomes Elucidate Their Genetic Diversity and Vector Capacities.</title>
        <authorList>
            <consortium name="Tick Genome and Microbiome Consortium (TIGMIC)"/>
            <person name="Jia N."/>
            <person name="Wang J."/>
            <person name="Shi W."/>
            <person name="Du L."/>
            <person name="Sun Y."/>
            <person name="Zhan W."/>
            <person name="Jiang J.F."/>
            <person name="Wang Q."/>
            <person name="Zhang B."/>
            <person name="Ji P."/>
            <person name="Bell-Sakyi L."/>
            <person name="Cui X.M."/>
            <person name="Yuan T.T."/>
            <person name="Jiang B.G."/>
            <person name="Yang W.F."/>
            <person name="Lam T.T."/>
            <person name="Chang Q.C."/>
            <person name="Ding S.J."/>
            <person name="Wang X.J."/>
            <person name="Zhu J.G."/>
            <person name="Ruan X.D."/>
            <person name="Zhao L."/>
            <person name="Wei J.T."/>
            <person name="Ye R.Z."/>
            <person name="Que T.C."/>
            <person name="Du C.H."/>
            <person name="Zhou Y.H."/>
            <person name="Cheng J.X."/>
            <person name="Dai P.F."/>
            <person name="Guo W.B."/>
            <person name="Han X.H."/>
            <person name="Huang E.J."/>
            <person name="Li L.F."/>
            <person name="Wei W."/>
            <person name="Gao Y.C."/>
            <person name="Liu J.Z."/>
            <person name="Shao H.Z."/>
            <person name="Wang X."/>
            <person name="Wang C.C."/>
            <person name="Yang T.C."/>
            <person name="Huo Q.B."/>
            <person name="Li W."/>
            <person name="Chen H.Y."/>
            <person name="Chen S.E."/>
            <person name="Zhou L.G."/>
            <person name="Ni X.B."/>
            <person name="Tian J.H."/>
            <person name="Sheng Y."/>
            <person name="Liu T."/>
            <person name="Pan Y.S."/>
            <person name="Xia L.Y."/>
            <person name="Li J."/>
            <person name="Zhao F."/>
            <person name="Cao W.C."/>
        </authorList>
    </citation>
    <scope>NUCLEOTIDE SEQUENCE [LARGE SCALE GENOMIC DNA]</scope>
    <source>
        <strain evidence="1">Iper-2018</strain>
    </source>
</reference>
<protein>
    <submittedName>
        <fullName evidence="1">Uncharacterized protein</fullName>
    </submittedName>
</protein>
<sequence>MLSLITRSLRAAVRSAPAQVSTQHRRLQHSGEVQPAQRTLLSLRPSQFVEFLRSRKIQRCFAIWNGESVVTSHPEIQELADWMNMGRERQFRRHEALFMQLGLRTGCLLTAFLWRTDRGQAYGGIRLQPYNTLEQLLQDGLRQSTLLGVKAALAGIWLGGGKGIIPQPDDRQHVQPEFRQALFYDYGDFLSSLNGCYVAGLDIGVNSQDMANVHMRTRWAVNVPGDMGGSGNAAPLIAKGVVCALEAALEHGQLGSLRGKSVCVQGAGSIGREIMLSLVDQGISQLHVTDVHQKRVDDAYDLLAGRLGSRLKVTRVPVGDVSILKEKCDILVPCAIPHILSPQTIPSLGAQVVCGPVNEQRVSDDDCQLLQDHGVLYVPEYLFNRMAVVNSAYEWYGRLQEDPELEKHFGNSWEHSIGVMVRRVLCQASEQGQSPVLVADALAEGLSRQLHPLWPGRARQVISALVTHGWHRGHDFWRDRLHFVTTHGYA</sequence>
<dbReference type="Proteomes" id="UP000805193">
    <property type="component" value="Unassembled WGS sequence"/>
</dbReference>
<proteinExistence type="predicted"/>
<evidence type="ECO:0000313" key="1">
    <source>
        <dbReference type="EMBL" id="KAG0422459.1"/>
    </source>
</evidence>
<name>A0AC60PN92_IXOPE</name>